<feature type="domain" description="Immunity MXAN-0049 protein" evidence="1">
    <location>
        <begin position="11"/>
        <end position="155"/>
    </location>
</feature>
<dbReference type="Proteomes" id="UP000052268">
    <property type="component" value="Unassembled WGS sequence"/>
</dbReference>
<dbReference type="AlphaFoldDB" id="A0A0J8A4T3"/>
<accession>A0A0J8A4T3</accession>
<evidence type="ECO:0000313" key="3">
    <source>
        <dbReference type="EMBL" id="KMS50425.1"/>
    </source>
</evidence>
<evidence type="ECO:0000259" key="1">
    <source>
        <dbReference type="Pfam" id="PF07791"/>
    </source>
</evidence>
<gene>
    <name evidence="2" type="ORF">V474_12340</name>
    <name evidence="3" type="ORF">V474_12410</name>
</gene>
<dbReference type="EMBL" id="JACU01000020">
    <property type="protein sequence ID" value="KMS50411.1"/>
    <property type="molecule type" value="Genomic_DNA"/>
</dbReference>
<dbReference type="PATRIC" id="fig|1114963.3.peg.5117"/>
<protein>
    <recommendedName>
        <fullName evidence="1">Immunity MXAN-0049 protein domain-containing protein</fullName>
    </recommendedName>
</protein>
<evidence type="ECO:0000313" key="4">
    <source>
        <dbReference type="Proteomes" id="UP000052268"/>
    </source>
</evidence>
<dbReference type="Pfam" id="PF07791">
    <property type="entry name" value="Imm11"/>
    <property type="match status" value="1"/>
</dbReference>
<keyword evidence="4" id="KW-1185">Reference proteome</keyword>
<name>A0A0J8A4T3_9SPHN</name>
<proteinExistence type="predicted"/>
<organism evidence="3 4">
    <name type="scientific">Novosphingobium barchaimii LL02</name>
    <dbReference type="NCBI Taxonomy" id="1114963"/>
    <lineage>
        <taxon>Bacteria</taxon>
        <taxon>Pseudomonadati</taxon>
        <taxon>Pseudomonadota</taxon>
        <taxon>Alphaproteobacteria</taxon>
        <taxon>Sphingomonadales</taxon>
        <taxon>Sphingomonadaceae</taxon>
        <taxon>Novosphingobium</taxon>
    </lineage>
</organism>
<dbReference type="InterPro" id="IPR012433">
    <property type="entry name" value="Imm11"/>
</dbReference>
<dbReference type="EMBL" id="JACU01000020">
    <property type="protein sequence ID" value="KMS50425.1"/>
    <property type="molecule type" value="Genomic_DNA"/>
</dbReference>
<reference evidence="3 4" key="2">
    <citation type="journal article" date="2015" name="G3 (Bethesda)">
        <title>Insights into Ongoing Evolution of the Hexachlorocyclohexane Catabolic Pathway from Comparative Genomics of Ten Sphingomonadaceae Strains.</title>
        <authorList>
            <person name="Pearce S.L."/>
            <person name="Oakeshott J.G."/>
            <person name="Pandey G."/>
        </authorList>
    </citation>
    <scope>NUCLEOTIDE SEQUENCE [LARGE SCALE GENOMIC DNA]</scope>
    <source>
        <strain evidence="3 4">LL02</strain>
    </source>
</reference>
<reference evidence="3" key="1">
    <citation type="submission" date="2014-01" db="EMBL/GenBank/DDBJ databases">
        <authorList>
            <person name="Pearce S."/>
            <person name="Pandey G."/>
            <person name="Oakeshott J."/>
        </authorList>
    </citation>
    <scope>NUCLEOTIDE SEQUENCE</scope>
    <source>
        <strain evidence="3">LL02</strain>
    </source>
</reference>
<comment type="caution">
    <text evidence="3">The sequence shown here is derived from an EMBL/GenBank/DDBJ whole genome shotgun (WGS) entry which is preliminary data.</text>
</comment>
<sequence>MAPLNSIKDHEPPQCYITAKSYKSLASLISLNGLLAVDERMKAIIERLEPGIHQLFPIEIRMPRGKLYPKQYHLLVVGQDIDAFSPEKSEEGSYRSYGPEYSGYYTLIDSKKEISGLAFSKTAFGRAHLWRERALNGKLTCLSDQLEAEAVKAGLRLPKHYRMMEVSP</sequence>
<evidence type="ECO:0000313" key="2">
    <source>
        <dbReference type="EMBL" id="KMS50411.1"/>
    </source>
</evidence>